<keyword evidence="2 5" id="KW-0067">ATP-binding</keyword>
<evidence type="ECO:0000256" key="3">
    <source>
        <dbReference type="SAM" id="Coils"/>
    </source>
</evidence>
<comment type="caution">
    <text evidence="5">The sequence shown here is derived from an EMBL/GenBank/DDBJ whole genome shotgun (WGS) entry which is preliminary data.</text>
</comment>
<evidence type="ECO:0000256" key="2">
    <source>
        <dbReference type="ARBA" id="ARBA00022840"/>
    </source>
</evidence>
<keyword evidence="1" id="KW-0547">Nucleotide-binding</keyword>
<dbReference type="InterPro" id="IPR003439">
    <property type="entry name" value="ABC_transporter-like_ATP-bd"/>
</dbReference>
<dbReference type="Gene3D" id="3.40.50.300">
    <property type="entry name" value="P-loop containing nucleotide triphosphate hydrolases"/>
    <property type="match status" value="2"/>
</dbReference>
<dbReference type="GO" id="GO:0005524">
    <property type="term" value="F:ATP binding"/>
    <property type="evidence" value="ECO:0007669"/>
    <property type="project" value="UniProtKB-KW"/>
</dbReference>
<dbReference type="RefSeq" id="WP_348603221.1">
    <property type="nucleotide sequence ID" value="NZ_CP157276.1"/>
</dbReference>
<dbReference type="PANTHER" id="PTHR42855:SF2">
    <property type="entry name" value="DRUG RESISTANCE ABC TRANSPORTER,ATP-BINDING PROTEIN"/>
    <property type="match status" value="1"/>
</dbReference>
<dbReference type="Pfam" id="PF00005">
    <property type="entry name" value="ABC_tran"/>
    <property type="match status" value="2"/>
</dbReference>
<evidence type="ECO:0000259" key="4">
    <source>
        <dbReference type="PROSITE" id="PS50893"/>
    </source>
</evidence>
<organism evidence="5 6">
    <name type="scientific">Prescottella soli</name>
    <dbReference type="NCBI Taxonomy" id="1543852"/>
    <lineage>
        <taxon>Bacteria</taxon>
        <taxon>Bacillati</taxon>
        <taxon>Actinomycetota</taxon>
        <taxon>Actinomycetes</taxon>
        <taxon>Mycobacteriales</taxon>
        <taxon>Nocardiaceae</taxon>
        <taxon>Prescottella</taxon>
    </lineage>
</organism>
<sequence>MPVSQLSLRAASKRYGDRIVLDDVDLPIAPGEKVGVVGDNGSGKSTLLALIAGRTRPDNGDVHVVTPGGVAYAAQSLDLPDGATVQHAIDHVLHDLRALESRIRDTERQMSRAAADELGTVLDEYTRLTSLFESRDGYTVDDRVDAGLHALGLPDLDRSRPFATLSGGERARLALAASLASNAELLLLDEPTNDLDDEAVAWLEDRLLAHRGTVVAVTHDRVFLDRLTPVILEVADRGVRRYGDGYDGYLAAKATERRRRLREYEEWRLELDRSAHLVDANAARLEAIPRKQEKAGFGHGAFRARGRDHGAMGRIRNAKERIDRLTRNPVAPPPEPLRFTPSLSAATARASDGPLVRLRDVRVASRPAIPELEVQLGGRLLVTGRNGAGKTTLLNVIAGVVVPDAGTVCAPVRVGYLRQTAGAWPLAATLLQAYTSRRPVGPDDAATELLSLGLFRPEDLDRRIVDLSFGQRRRLDVALLATSGADLLLLDEPTNHLSPALVEELEEALDAFAGAVVLVTHDRRMRQRFHGDHLAL</sequence>
<accession>A0ABW9FZI9</accession>
<keyword evidence="6" id="KW-1185">Reference proteome</keyword>
<dbReference type="InterPro" id="IPR003593">
    <property type="entry name" value="AAA+_ATPase"/>
</dbReference>
<evidence type="ECO:0000313" key="6">
    <source>
        <dbReference type="Proteomes" id="UP001629744"/>
    </source>
</evidence>
<evidence type="ECO:0000256" key="1">
    <source>
        <dbReference type="ARBA" id="ARBA00022741"/>
    </source>
</evidence>
<feature type="domain" description="ABC transporter" evidence="4">
    <location>
        <begin position="6"/>
        <end position="261"/>
    </location>
</feature>
<dbReference type="CDD" id="cd03221">
    <property type="entry name" value="ABCF_EF-3"/>
    <property type="match status" value="1"/>
</dbReference>
<dbReference type="PROSITE" id="PS00211">
    <property type="entry name" value="ABC_TRANSPORTER_1"/>
    <property type="match status" value="2"/>
</dbReference>
<protein>
    <submittedName>
        <fullName evidence="5">ABC-F family ATP-binding cassette domain-containing protein</fullName>
    </submittedName>
</protein>
<proteinExistence type="predicted"/>
<gene>
    <name evidence="5" type="ORF">ABEU19_003552</name>
</gene>
<evidence type="ECO:0000313" key="5">
    <source>
        <dbReference type="EMBL" id="MFM1730031.1"/>
    </source>
</evidence>
<dbReference type="SMART" id="SM00382">
    <property type="entry name" value="AAA"/>
    <property type="match status" value="2"/>
</dbReference>
<feature type="coiled-coil region" evidence="3">
    <location>
        <begin position="89"/>
        <end position="116"/>
    </location>
</feature>
<keyword evidence="3" id="KW-0175">Coiled coil</keyword>
<name>A0ABW9FZI9_9NOCA</name>
<reference evidence="5 6" key="1">
    <citation type="submission" date="2023-11" db="EMBL/GenBank/DDBJ databases">
        <authorList>
            <person name="Val-Calvo J."/>
            <person name="Scortti M."/>
            <person name="Vazquez-Boland J."/>
        </authorList>
    </citation>
    <scope>NUCLEOTIDE SEQUENCE [LARGE SCALE GENOMIC DNA]</scope>
    <source>
        <strain evidence="5 6">DSM 46662</strain>
    </source>
</reference>
<dbReference type="PANTHER" id="PTHR42855">
    <property type="entry name" value="ABC TRANSPORTER ATP-BINDING SUBUNIT"/>
    <property type="match status" value="1"/>
</dbReference>
<dbReference type="InterPro" id="IPR051309">
    <property type="entry name" value="ABCF_ATPase"/>
</dbReference>
<dbReference type="SUPFAM" id="SSF52540">
    <property type="entry name" value="P-loop containing nucleoside triphosphate hydrolases"/>
    <property type="match status" value="2"/>
</dbReference>
<dbReference type="Proteomes" id="UP001629744">
    <property type="component" value="Unassembled WGS sequence"/>
</dbReference>
<dbReference type="NCBIfam" id="NF000355">
    <property type="entry name" value="ribo_prot_ABC_F"/>
    <property type="match status" value="1"/>
</dbReference>
<dbReference type="InterPro" id="IPR027417">
    <property type="entry name" value="P-loop_NTPase"/>
</dbReference>
<dbReference type="EMBL" id="JBDLNU010000004">
    <property type="protein sequence ID" value="MFM1730031.1"/>
    <property type="molecule type" value="Genomic_DNA"/>
</dbReference>
<dbReference type="InterPro" id="IPR017871">
    <property type="entry name" value="ABC_transporter-like_CS"/>
</dbReference>
<dbReference type="PROSITE" id="PS50893">
    <property type="entry name" value="ABC_TRANSPORTER_2"/>
    <property type="match status" value="1"/>
</dbReference>